<keyword evidence="2" id="KW-1185">Reference proteome</keyword>
<dbReference type="AlphaFoldDB" id="A0A2T3AXQ5"/>
<protein>
    <submittedName>
        <fullName evidence="1">Uncharacterized protein</fullName>
    </submittedName>
</protein>
<accession>A0A2T3AXQ5</accession>
<evidence type="ECO:0000313" key="2">
    <source>
        <dbReference type="Proteomes" id="UP000241818"/>
    </source>
</evidence>
<evidence type="ECO:0000313" key="1">
    <source>
        <dbReference type="EMBL" id="PSS14845.1"/>
    </source>
</evidence>
<gene>
    <name evidence="1" type="ORF">M430DRAFT_253449</name>
</gene>
<organism evidence="1 2">
    <name type="scientific">Amorphotheca resinae ATCC 22711</name>
    <dbReference type="NCBI Taxonomy" id="857342"/>
    <lineage>
        <taxon>Eukaryota</taxon>
        <taxon>Fungi</taxon>
        <taxon>Dikarya</taxon>
        <taxon>Ascomycota</taxon>
        <taxon>Pezizomycotina</taxon>
        <taxon>Leotiomycetes</taxon>
        <taxon>Helotiales</taxon>
        <taxon>Amorphothecaceae</taxon>
        <taxon>Amorphotheca</taxon>
    </lineage>
</organism>
<dbReference type="EMBL" id="KZ679013">
    <property type="protein sequence ID" value="PSS14845.1"/>
    <property type="molecule type" value="Genomic_DNA"/>
</dbReference>
<name>A0A2T3AXQ5_AMORE</name>
<dbReference type="Proteomes" id="UP000241818">
    <property type="component" value="Unassembled WGS sequence"/>
</dbReference>
<sequence>MGGTRCRALQSLQRSREEQAAAVFLLSLPHSLFVLSRPSRVGELSNQAKGNLRGAVEGNSGIKVLEDAELTSGLWRHLFVCWWLKGRAGFWCEEGEGKAIRILDSKRILPSLACITCSPPSHPFHDPLRSAELFLSSCIHHPSSLNHLQRRSRTGSQVFICIMARPRAGLFPEECSSCERSTPSPLHIHSSSISLHERQLARNKCLQKSLHVSLHGSIIKDDPI</sequence>
<proteinExistence type="predicted"/>
<dbReference type="GeneID" id="36573311"/>
<reference evidence="1 2" key="1">
    <citation type="journal article" date="2018" name="New Phytol.">
        <title>Comparative genomics and transcriptomics depict ericoid mycorrhizal fungi as versatile saprotrophs and plant mutualists.</title>
        <authorList>
            <person name="Martino E."/>
            <person name="Morin E."/>
            <person name="Grelet G.A."/>
            <person name="Kuo A."/>
            <person name="Kohler A."/>
            <person name="Daghino S."/>
            <person name="Barry K.W."/>
            <person name="Cichocki N."/>
            <person name="Clum A."/>
            <person name="Dockter R.B."/>
            <person name="Hainaut M."/>
            <person name="Kuo R.C."/>
            <person name="LaButti K."/>
            <person name="Lindahl B.D."/>
            <person name="Lindquist E.A."/>
            <person name="Lipzen A."/>
            <person name="Khouja H.R."/>
            <person name="Magnuson J."/>
            <person name="Murat C."/>
            <person name="Ohm R.A."/>
            <person name="Singer S.W."/>
            <person name="Spatafora J.W."/>
            <person name="Wang M."/>
            <person name="Veneault-Fourrey C."/>
            <person name="Henrissat B."/>
            <person name="Grigoriev I.V."/>
            <person name="Martin F.M."/>
            <person name="Perotto S."/>
        </authorList>
    </citation>
    <scope>NUCLEOTIDE SEQUENCE [LARGE SCALE GENOMIC DNA]</scope>
    <source>
        <strain evidence="1 2">ATCC 22711</strain>
    </source>
</reference>
<dbReference type="RefSeq" id="XP_024719444.1">
    <property type="nucleotide sequence ID" value="XM_024865230.1"/>
</dbReference>
<dbReference type="InParanoid" id="A0A2T3AXQ5"/>